<dbReference type="InterPro" id="IPR000092">
    <property type="entry name" value="Polyprenyl_synt"/>
</dbReference>
<keyword evidence="3 6" id="KW-0808">Transferase</keyword>
<dbReference type="SFLD" id="SFLDG01017">
    <property type="entry name" value="Polyprenyl_Transferase_Like"/>
    <property type="match status" value="1"/>
</dbReference>
<evidence type="ECO:0000313" key="7">
    <source>
        <dbReference type="EMBL" id="MSS83347.1"/>
    </source>
</evidence>
<evidence type="ECO:0000256" key="3">
    <source>
        <dbReference type="ARBA" id="ARBA00022679"/>
    </source>
</evidence>
<comment type="similarity">
    <text evidence="2 6">Belongs to the FPP/GGPP synthase family.</text>
</comment>
<dbReference type="InterPro" id="IPR033749">
    <property type="entry name" value="Polyprenyl_synt_CS"/>
</dbReference>
<evidence type="ECO:0000256" key="5">
    <source>
        <dbReference type="ARBA" id="ARBA00022842"/>
    </source>
</evidence>
<organism evidence="7 8">
    <name type="scientific">Scrofimicrobium canadense</name>
    <dbReference type="NCBI Taxonomy" id="2652290"/>
    <lineage>
        <taxon>Bacteria</taxon>
        <taxon>Bacillati</taxon>
        <taxon>Actinomycetota</taxon>
        <taxon>Actinomycetes</taxon>
        <taxon>Actinomycetales</taxon>
        <taxon>Actinomycetaceae</taxon>
        <taxon>Scrofimicrobium</taxon>
    </lineage>
</organism>
<gene>
    <name evidence="7" type="ORF">FYJ24_00905</name>
</gene>
<dbReference type="PROSITE" id="PS00444">
    <property type="entry name" value="POLYPRENYL_SYNTHASE_2"/>
    <property type="match status" value="1"/>
</dbReference>
<keyword evidence="4" id="KW-0479">Metal-binding</keyword>
<dbReference type="SFLD" id="SFLDS00005">
    <property type="entry name" value="Isoprenoid_Synthase_Type_I"/>
    <property type="match status" value="1"/>
</dbReference>
<dbReference type="CDD" id="cd00685">
    <property type="entry name" value="Trans_IPPS_HT"/>
    <property type="match status" value="1"/>
</dbReference>
<evidence type="ECO:0000313" key="8">
    <source>
        <dbReference type="Proteomes" id="UP000470875"/>
    </source>
</evidence>
<keyword evidence="8" id="KW-1185">Reference proteome</keyword>
<dbReference type="AlphaFoldDB" id="A0A6N7VNS8"/>
<evidence type="ECO:0000256" key="2">
    <source>
        <dbReference type="ARBA" id="ARBA00006706"/>
    </source>
</evidence>
<comment type="cofactor">
    <cofactor evidence="1">
        <name>Mg(2+)</name>
        <dbReference type="ChEBI" id="CHEBI:18420"/>
    </cofactor>
</comment>
<name>A0A6N7VNS8_9ACTO</name>
<reference evidence="7 8" key="1">
    <citation type="submission" date="2019-08" db="EMBL/GenBank/DDBJ databases">
        <title>In-depth cultivation of the pig gut microbiome towards novel bacterial diversity and tailored functional studies.</title>
        <authorList>
            <person name="Wylensek D."/>
            <person name="Hitch T.C.A."/>
            <person name="Clavel T."/>
        </authorList>
    </citation>
    <scope>NUCLEOTIDE SEQUENCE [LARGE SCALE GENOMIC DNA]</scope>
    <source>
        <strain evidence="7 8">WB03_NA08</strain>
    </source>
</reference>
<protein>
    <submittedName>
        <fullName evidence="7">Polyprenyl synthetase family protein</fullName>
    </submittedName>
</protein>
<dbReference type="Pfam" id="PF00348">
    <property type="entry name" value="polyprenyl_synt"/>
    <property type="match status" value="1"/>
</dbReference>
<proteinExistence type="inferred from homology"/>
<evidence type="ECO:0000256" key="4">
    <source>
        <dbReference type="ARBA" id="ARBA00022723"/>
    </source>
</evidence>
<dbReference type="PANTHER" id="PTHR12001">
    <property type="entry name" value="GERANYLGERANYL PYROPHOSPHATE SYNTHASE"/>
    <property type="match status" value="1"/>
</dbReference>
<dbReference type="GO" id="GO:0008299">
    <property type="term" value="P:isoprenoid biosynthetic process"/>
    <property type="evidence" value="ECO:0007669"/>
    <property type="project" value="InterPro"/>
</dbReference>
<dbReference type="GO" id="GO:0004659">
    <property type="term" value="F:prenyltransferase activity"/>
    <property type="evidence" value="ECO:0007669"/>
    <property type="project" value="InterPro"/>
</dbReference>
<dbReference type="RefSeq" id="WP_154542695.1">
    <property type="nucleotide sequence ID" value="NZ_VULO01000001.1"/>
</dbReference>
<keyword evidence="5" id="KW-0460">Magnesium</keyword>
<dbReference type="InterPro" id="IPR008949">
    <property type="entry name" value="Isoprenoid_synthase_dom_sf"/>
</dbReference>
<accession>A0A6N7VNS8</accession>
<dbReference type="Proteomes" id="UP000470875">
    <property type="component" value="Unassembled WGS sequence"/>
</dbReference>
<dbReference type="SUPFAM" id="SSF48576">
    <property type="entry name" value="Terpenoid synthases"/>
    <property type="match status" value="1"/>
</dbReference>
<dbReference type="EMBL" id="VULO01000001">
    <property type="protein sequence ID" value="MSS83347.1"/>
    <property type="molecule type" value="Genomic_DNA"/>
</dbReference>
<sequence>MAGSDSRNFQSGRNLDTVIIDLSVPQVQDRVETDLEKVENLLHVCSSGHRGVIDQLTGHLIAAGGKRLRPVLTSVCAGLGPSPDAEAVVKAATVVELSHLASLYHDDVMDSAPTRRGAPSAQHLWGNNRAILAGDVLFAEASSLVADLGPDSARHHAKAFERMCVGQLNESFGPEDGDDPVDFYIQVLADKTGALVAEAAYFGAIHAGSDERTARVVQDFGEKIGVAFQIADDVIDLGPSAEATGKTPGTDLREGVRTLPVLLLERQERAGTLDSEGAALLARLHSDLTSDAALDAVVSELREHSVVEETRGLAQHWSDEAVRALDPLPESPVKEALVAFAHLMVNRNA</sequence>
<dbReference type="PANTHER" id="PTHR12001:SF69">
    <property type="entry name" value="ALL TRANS-POLYPRENYL-DIPHOSPHATE SYNTHASE PDSS1"/>
    <property type="match status" value="1"/>
</dbReference>
<comment type="caution">
    <text evidence="7">The sequence shown here is derived from an EMBL/GenBank/DDBJ whole genome shotgun (WGS) entry which is preliminary data.</text>
</comment>
<dbReference type="GO" id="GO:0046872">
    <property type="term" value="F:metal ion binding"/>
    <property type="evidence" value="ECO:0007669"/>
    <property type="project" value="UniProtKB-KW"/>
</dbReference>
<evidence type="ECO:0000256" key="1">
    <source>
        <dbReference type="ARBA" id="ARBA00001946"/>
    </source>
</evidence>
<evidence type="ECO:0000256" key="6">
    <source>
        <dbReference type="RuleBase" id="RU004466"/>
    </source>
</evidence>
<dbReference type="Gene3D" id="1.10.600.10">
    <property type="entry name" value="Farnesyl Diphosphate Synthase"/>
    <property type="match status" value="1"/>
</dbReference>